<organism evidence="1 2">
    <name type="scientific">Catharanthus roseus</name>
    <name type="common">Madagascar periwinkle</name>
    <name type="synonym">Vinca rosea</name>
    <dbReference type="NCBI Taxonomy" id="4058"/>
    <lineage>
        <taxon>Eukaryota</taxon>
        <taxon>Viridiplantae</taxon>
        <taxon>Streptophyta</taxon>
        <taxon>Embryophyta</taxon>
        <taxon>Tracheophyta</taxon>
        <taxon>Spermatophyta</taxon>
        <taxon>Magnoliopsida</taxon>
        <taxon>eudicotyledons</taxon>
        <taxon>Gunneridae</taxon>
        <taxon>Pentapetalae</taxon>
        <taxon>asterids</taxon>
        <taxon>lamiids</taxon>
        <taxon>Gentianales</taxon>
        <taxon>Apocynaceae</taxon>
        <taxon>Rauvolfioideae</taxon>
        <taxon>Vinceae</taxon>
        <taxon>Catharanthinae</taxon>
        <taxon>Catharanthus</taxon>
    </lineage>
</organism>
<protein>
    <submittedName>
        <fullName evidence="1">Uncharacterized protein</fullName>
    </submittedName>
</protein>
<comment type="caution">
    <text evidence="1">The sequence shown here is derived from an EMBL/GenBank/DDBJ whole genome shotgun (WGS) entry which is preliminary data.</text>
</comment>
<dbReference type="EMBL" id="CM044706">
    <property type="protein sequence ID" value="KAI5656009.1"/>
    <property type="molecule type" value="Genomic_DNA"/>
</dbReference>
<dbReference type="Proteomes" id="UP001060085">
    <property type="component" value="Linkage Group LG06"/>
</dbReference>
<gene>
    <name evidence="1" type="ORF">M9H77_24802</name>
</gene>
<reference evidence="2" key="1">
    <citation type="journal article" date="2023" name="Nat. Plants">
        <title>Single-cell RNA sequencing provides a high-resolution roadmap for understanding the multicellular compartmentation of specialized metabolism.</title>
        <authorList>
            <person name="Sun S."/>
            <person name="Shen X."/>
            <person name="Li Y."/>
            <person name="Li Y."/>
            <person name="Wang S."/>
            <person name="Li R."/>
            <person name="Zhang H."/>
            <person name="Shen G."/>
            <person name="Guo B."/>
            <person name="Wei J."/>
            <person name="Xu J."/>
            <person name="St-Pierre B."/>
            <person name="Chen S."/>
            <person name="Sun C."/>
        </authorList>
    </citation>
    <scope>NUCLEOTIDE SEQUENCE [LARGE SCALE GENOMIC DNA]</scope>
</reference>
<evidence type="ECO:0000313" key="2">
    <source>
        <dbReference type="Proteomes" id="UP001060085"/>
    </source>
</evidence>
<name>A0ACC0A741_CATRO</name>
<sequence length="322" mass="35925">MKDEISFGFGIASLICWGIAEIPQIITNLKNKSADGVSLAFISTWILGDVFNLMGCILEPATIPTQFYTALVFKALNLTNFIPSVDFCGKLYTTTTIVLALQCLYYGHFLPRWKCPKVTSDNYKVAEDGSLSTTQGNSPIEVPPRRDFHFMSVRSLAGSDNSVQSSYIKQQAKSGPPALYLHTDSSSEDENVQPPRPIPRSVGGSYGTFVAASAYLPLGSEAASNLMLGWLMAAIYMGGRFPQIFLNVQYIIIYSILVRSTEWEKIKANMPWLLDAVVCVGLDLFIILQYVYYGFISRKKEMRDGEYYGDYEEANYKQFVPS</sequence>
<proteinExistence type="predicted"/>
<evidence type="ECO:0000313" key="1">
    <source>
        <dbReference type="EMBL" id="KAI5656009.1"/>
    </source>
</evidence>
<accession>A0ACC0A741</accession>
<keyword evidence="2" id="KW-1185">Reference proteome</keyword>